<dbReference type="InterPro" id="IPR031165">
    <property type="entry name" value="GNAT_YJDJ"/>
</dbReference>
<dbReference type="Proteomes" id="UP000694867">
    <property type="component" value="Unplaced"/>
</dbReference>
<comment type="similarity">
    <text evidence="1">Belongs to the NATD1 family.</text>
</comment>
<accession>A0AAJ6QT73</accession>
<proteinExistence type="inferred from homology"/>
<name>A0AAJ6QT73_9ACAR</name>
<evidence type="ECO:0000256" key="2">
    <source>
        <dbReference type="ARBA" id="ARBA00020243"/>
    </source>
</evidence>
<dbReference type="AlphaFoldDB" id="A0AAJ6QT73"/>
<dbReference type="Gene3D" id="3.40.630.30">
    <property type="match status" value="1"/>
</dbReference>
<dbReference type="SUPFAM" id="SSF55729">
    <property type="entry name" value="Acyl-CoA N-acyltransferases (Nat)"/>
    <property type="match status" value="1"/>
</dbReference>
<reference evidence="6" key="1">
    <citation type="submission" date="2025-08" db="UniProtKB">
        <authorList>
            <consortium name="RefSeq"/>
        </authorList>
    </citation>
    <scope>IDENTIFICATION</scope>
</reference>
<protein>
    <recommendedName>
        <fullName evidence="2">Protein NATD1</fullName>
    </recommendedName>
    <alternativeName>
        <fullName evidence="3">N-acetyltransferase domain-containing protein 1</fullName>
    </alternativeName>
</protein>
<feature type="domain" description="N-acetyltransferase" evidence="4">
    <location>
        <begin position="28"/>
        <end position="116"/>
    </location>
</feature>
<dbReference type="GeneID" id="100908978"/>
<dbReference type="Pfam" id="PF14542">
    <property type="entry name" value="Acetyltransf_CG"/>
    <property type="match status" value="1"/>
</dbReference>
<organism evidence="5 6">
    <name type="scientific">Galendromus occidentalis</name>
    <name type="common">western predatory mite</name>
    <dbReference type="NCBI Taxonomy" id="34638"/>
    <lineage>
        <taxon>Eukaryota</taxon>
        <taxon>Metazoa</taxon>
        <taxon>Ecdysozoa</taxon>
        <taxon>Arthropoda</taxon>
        <taxon>Chelicerata</taxon>
        <taxon>Arachnida</taxon>
        <taxon>Acari</taxon>
        <taxon>Parasitiformes</taxon>
        <taxon>Mesostigmata</taxon>
        <taxon>Gamasina</taxon>
        <taxon>Phytoseioidea</taxon>
        <taxon>Phytoseiidae</taxon>
        <taxon>Typhlodrominae</taxon>
        <taxon>Galendromus</taxon>
    </lineage>
</organism>
<evidence type="ECO:0000256" key="1">
    <source>
        <dbReference type="ARBA" id="ARBA00006233"/>
    </source>
</evidence>
<dbReference type="InterPro" id="IPR016181">
    <property type="entry name" value="Acyl_CoA_acyltransferase"/>
</dbReference>
<dbReference type="PANTHER" id="PTHR31435">
    <property type="entry name" value="PROTEIN NATD1"/>
    <property type="match status" value="1"/>
</dbReference>
<sequence>MANVLRQLASCSLMTRSMTSAACSLPITHDRKEREFYIKIGEDKAVLQYEEIEPGLLNLLHTEVPSAFRGRGVGALLAKEAFDFVADHELKTRVSCTYLIAYLKKDAGRPYLKFVTNP</sequence>
<evidence type="ECO:0000313" key="6">
    <source>
        <dbReference type="RefSeq" id="XP_003742976.1"/>
    </source>
</evidence>
<evidence type="ECO:0000313" key="5">
    <source>
        <dbReference type="Proteomes" id="UP000694867"/>
    </source>
</evidence>
<evidence type="ECO:0000259" key="4">
    <source>
        <dbReference type="PROSITE" id="PS51729"/>
    </source>
</evidence>
<dbReference type="InterPro" id="IPR045057">
    <property type="entry name" value="Gcn5-rel_NAT"/>
</dbReference>
<dbReference type="KEGG" id="goe:100908978"/>
<dbReference type="RefSeq" id="XP_003742976.1">
    <property type="nucleotide sequence ID" value="XM_003742928.2"/>
</dbReference>
<evidence type="ECO:0000256" key="3">
    <source>
        <dbReference type="ARBA" id="ARBA00031876"/>
    </source>
</evidence>
<dbReference type="PROSITE" id="PS51729">
    <property type="entry name" value="GNAT_YJDJ"/>
    <property type="match status" value="1"/>
</dbReference>
<keyword evidence="5" id="KW-1185">Reference proteome</keyword>
<dbReference type="PANTHER" id="PTHR31435:SF9">
    <property type="entry name" value="PROTEIN NATD1"/>
    <property type="match status" value="1"/>
</dbReference>
<gene>
    <name evidence="6" type="primary">LOC100908978</name>
</gene>